<dbReference type="STRING" id="1341695.BBOMB_0114"/>
<keyword evidence="3" id="KW-1185">Reference proteome</keyword>
<gene>
    <name evidence="2" type="ORF">BBOMB_0114</name>
</gene>
<dbReference type="eggNOG" id="ENOG5031GUF">
    <property type="taxonomic scope" value="Bacteria"/>
</dbReference>
<evidence type="ECO:0000256" key="1">
    <source>
        <dbReference type="SAM" id="Phobius"/>
    </source>
</evidence>
<sequence>MKTRSWSGMFLHEVAIQMRRYLYVSVTALIVLVACDVSSILLEKKMVAMELILLIRTVAWFLVVCYLAFELFHYGNGENDYQSFTMPGKKANGLVVRAVTFFCILFVYTIVESPLLIHTLSTRLSHADMFKVVLFDRLSRTAGIAAFILIFMVCSYVSFISSNVVFSAIIAVGVYLIVSIAQGCAILMPKLLHKTGMDWAFGVNFSFIGSSQFVNIIPVMVWSKGKADGALALSTVSIPTLVINVATMVVFYLIWRIVSSRVSVNYIK</sequence>
<feature type="transmembrane region" description="Helical" evidence="1">
    <location>
        <begin position="229"/>
        <end position="255"/>
    </location>
</feature>
<feature type="transmembrane region" description="Helical" evidence="1">
    <location>
        <begin position="138"/>
        <end position="159"/>
    </location>
</feature>
<dbReference type="OrthoDB" id="9952124at2"/>
<keyword evidence="1" id="KW-1133">Transmembrane helix</keyword>
<evidence type="ECO:0000313" key="3">
    <source>
        <dbReference type="Proteomes" id="UP000028730"/>
    </source>
</evidence>
<feature type="transmembrane region" description="Helical" evidence="1">
    <location>
        <begin position="94"/>
        <end position="117"/>
    </location>
</feature>
<organism evidence="2 3">
    <name type="scientific">Bifidobacterium bombi DSM 19703</name>
    <dbReference type="NCBI Taxonomy" id="1341695"/>
    <lineage>
        <taxon>Bacteria</taxon>
        <taxon>Bacillati</taxon>
        <taxon>Actinomycetota</taxon>
        <taxon>Actinomycetes</taxon>
        <taxon>Bifidobacteriales</taxon>
        <taxon>Bifidobacteriaceae</taxon>
        <taxon>Bifidobacterium</taxon>
    </lineage>
</organism>
<reference evidence="2 3" key="1">
    <citation type="journal article" date="2014" name="Appl. Environ. Microbiol.">
        <title>Genomic encyclopedia of type strains of the genus Bifidobacterium.</title>
        <authorList>
            <person name="Milani C."/>
            <person name="Lugli G.A."/>
            <person name="Duranti S."/>
            <person name="Turroni F."/>
            <person name="Bottacini F."/>
            <person name="Mangifesta M."/>
            <person name="Sanchez B."/>
            <person name="Viappiani A."/>
            <person name="Mancabelli L."/>
            <person name="Taminiau B."/>
            <person name="Delcenserie V."/>
            <person name="Barrangou R."/>
            <person name="Margolles A."/>
            <person name="van Sinderen D."/>
            <person name="Ventura M."/>
        </authorList>
    </citation>
    <scope>NUCLEOTIDE SEQUENCE [LARGE SCALE GENOMIC DNA]</scope>
    <source>
        <strain evidence="2 3">DSM 19703</strain>
    </source>
</reference>
<dbReference type="AlphaFoldDB" id="A0A080N1U1"/>
<keyword evidence="1" id="KW-0812">Transmembrane</keyword>
<proteinExistence type="predicted"/>
<dbReference type="RefSeq" id="WP_044086302.1">
    <property type="nucleotide sequence ID" value="NZ_ATLK01000001.1"/>
</dbReference>
<feature type="transmembrane region" description="Helical" evidence="1">
    <location>
        <begin position="165"/>
        <end position="187"/>
    </location>
</feature>
<evidence type="ECO:0000313" key="2">
    <source>
        <dbReference type="EMBL" id="KFF30803.1"/>
    </source>
</evidence>
<dbReference type="PROSITE" id="PS51257">
    <property type="entry name" value="PROKAR_LIPOPROTEIN"/>
    <property type="match status" value="1"/>
</dbReference>
<protein>
    <submittedName>
        <fullName evidence="2">Uncharacterized protein</fullName>
    </submittedName>
</protein>
<dbReference type="EMBL" id="ATLK01000001">
    <property type="protein sequence ID" value="KFF30803.1"/>
    <property type="molecule type" value="Genomic_DNA"/>
</dbReference>
<feature type="transmembrane region" description="Helical" evidence="1">
    <location>
        <begin position="20"/>
        <end position="41"/>
    </location>
</feature>
<name>A0A080N1U1_9BIFI</name>
<feature type="transmembrane region" description="Helical" evidence="1">
    <location>
        <begin position="53"/>
        <end position="74"/>
    </location>
</feature>
<dbReference type="Proteomes" id="UP000028730">
    <property type="component" value="Unassembled WGS sequence"/>
</dbReference>
<feature type="transmembrane region" description="Helical" evidence="1">
    <location>
        <begin position="199"/>
        <end position="223"/>
    </location>
</feature>
<keyword evidence="1" id="KW-0472">Membrane</keyword>
<comment type="caution">
    <text evidence="2">The sequence shown here is derived from an EMBL/GenBank/DDBJ whole genome shotgun (WGS) entry which is preliminary data.</text>
</comment>
<accession>A0A080N1U1</accession>